<dbReference type="GO" id="GO:0046872">
    <property type="term" value="F:metal ion binding"/>
    <property type="evidence" value="ECO:0007669"/>
    <property type="project" value="UniProtKB-KW"/>
</dbReference>
<organism evidence="10 11">
    <name type="scientific">Thiospirochaeta perfilievii</name>
    <dbReference type="NCBI Taxonomy" id="252967"/>
    <lineage>
        <taxon>Bacteria</taxon>
        <taxon>Pseudomonadati</taxon>
        <taxon>Spirochaetota</taxon>
        <taxon>Spirochaetia</taxon>
        <taxon>Spirochaetales</taxon>
        <taxon>Spirochaetaceae</taxon>
        <taxon>Thiospirochaeta</taxon>
    </lineage>
</organism>
<name>A0A5C1QEI0_9SPIO</name>
<dbReference type="InterPro" id="IPR003764">
    <property type="entry name" value="GlcNAc_6-P_deAcase"/>
</dbReference>
<reference evidence="10 11" key="2">
    <citation type="submission" date="2019-09" db="EMBL/GenBank/DDBJ databases">
        <title>Complete Genome Sequence and Methylome Analysis of free living Spirochaetas.</title>
        <authorList>
            <person name="Leshcheva N."/>
            <person name="Mikheeva N."/>
        </authorList>
    </citation>
    <scope>NUCLEOTIDE SEQUENCE [LARGE SCALE GENOMIC DNA]</scope>
    <source>
        <strain evidence="10 11">P</strain>
    </source>
</reference>
<dbReference type="KEGG" id="sper:EW093_10510"/>
<evidence type="ECO:0000313" key="11">
    <source>
        <dbReference type="Proteomes" id="UP000323824"/>
    </source>
</evidence>
<dbReference type="Pfam" id="PF01979">
    <property type="entry name" value="Amidohydro_1"/>
    <property type="match status" value="1"/>
</dbReference>
<dbReference type="Gene3D" id="3.20.20.140">
    <property type="entry name" value="Metal-dependent hydrolases"/>
    <property type="match status" value="1"/>
</dbReference>
<dbReference type="EMBL" id="CP035807">
    <property type="protein sequence ID" value="QEN05124.1"/>
    <property type="molecule type" value="Genomic_DNA"/>
</dbReference>
<dbReference type="RefSeq" id="WP_149568365.1">
    <property type="nucleotide sequence ID" value="NZ_CP035807.1"/>
</dbReference>
<dbReference type="SUPFAM" id="SSF51338">
    <property type="entry name" value="Composite domain of metallo-dependent hydrolases"/>
    <property type="match status" value="1"/>
</dbReference>
<dbReference type="InterPro" id="IPR011059">
    <property type="entry name" value="Metal-dep_hydrolase_composite"/>
</dbReference>
<evidence type="ECO:0000256" key="6">
    <source>
        <dbReference type="PIRSR" id="PIRSR038994-1"/>
    </source>
</evidence>
<feature type="binding site" evidence="8">
    <location>
        <position position="201"/>
    </location>
    <ligand>
        <name>Zn(2+)</name>
        <dbReference type="ChEBI" id="CHEBI:29105"/>
    </ligand>
</feature>
<evidence type="ECO:0000256" key="1">
    <source>
        <dbReference type="ARBA" id="ARBA00010716"/>
    </source>
</evidence>
<dbReference type="PIRSF" id="PIRSF038994">
    <property type="entry name" value="NagA"/>
    <property type="match status" value="1"/>
</dbReference>
<dbReference type="InterPro" id="IPR006680">
    <property type="entry name" value="Amidohydro-rel"/>
</dbReference>
<dbReference type="PANTHER" id="PTHR11113">
    <property type="entry name" value="N-ACETYLGLUCOSAMINE-6-PHOSPHATE DEACETYLASE"/>
    <property type="match status" value="1"/>
</dbReference>
<proteinExistence type="inferred from homology"/>
<evidence type="ECO:0000256" key="7">
    <source>
        <dbReference type="PIRSR" id="PIRSR038994-2"/>
    </source>
</evidence>
<dbReference type="CDD" id="cd00854">
    <property type="entry name" value="NagA"/>
    <property type="match status" value="1"/>
</dbReference>
<accession>A0A5C1QEI0</accession>
<dbReference type="SUPFAM" id="SSF51556">
    <property type="entry name" value="Metallo-dependent hydrolases"/>
    <property type="match status" value="1"/>
</dbReference>
<dbReference type="Proteomes" id="UP000323824">
    <property type="component" value="Chromosome"/>
</dbReference>
<keyword evidence="2 8" id="KW-0479">Metal-binding</keyword>
<keyword evidence="3 5" id="KW-0378">Hydrolase</keyword>
<feature type="binding site" evidence="8">
    <location>
        <position position="135"/>
    </location>
    <ligand>
        <name>Zn(2+)</name>
        <dbReference type="ChEBI" id="CHEBI:29105"/>
    </ligand>
</feature>
<dbReference type="EC" id="3.5.1.25" evidence="10"/>
<keyword evidence="4 5" id="KW-0119">Carbohydrate metabolism</keyword>
<comment type="similarity">
    <text evidence="1 5">Belongs to the metallo-dependent hydrolases superfamily. NagA family.</text>
</comment>
<feature type="binding site" evidence="7">
    <location>
        <position position="233"/>
    </location>
    <ligand>
        <name>substrate</name>
    </ligand>
</feature>
<feature type="binding site" evidence="7">
    <location>
        <position position="257"/>
    </location>
    <ligand>
        <name>substrate</name>
    </ligand>
</feature>
<dbReference type="Gene3D" id="2.30.40.10">
    <property type="entry name" value="Urease, subunit C, domain 1"/>
    <property type="match status" value="1"/>
</dbReference>
<reference evidence="10 11" key="1">
    <citation type="submission" date="2019-02" db="EMBL/GenBank/DDBJ databases">
        <authorList>
            <person name="Fomenkov A."/>
            <person name="Dubinina G."/>
            <person name="Grabovich M."/>
            <person name="Vincze T."/>
            <person name="Roberts R.J."/>
        </authorList>
    </citation>
    <scope>NUCLEOTIDE SEQUENCE [LARGE SCALE GENOMIC DNA]</scope>
    <source>
        <strain evidence="10 11">P</strain>
    </source>
</reference>
<dbReference type="GO" id="GO:0006046">
    <property type="term" value="P:N-acetylglucosamine catabolic process"/>
    <property type="evidence" value="ECO:0007669"/>
    <property type="project" value="TreeGrafter"/>
</dbReference>
<evidence type="ECO:0000256" key="2">
    <source>
        <dbReference type="ARBA" id="ARBA00022723"/>
    </source>
</evidence>
<sequence>MGYTCLKNARIFTGYTYLDNGAVIIKDDQIFDVVGTERLNKIVLEEGTKVIDLNGAMLTAGFIDTHIHGLHGFGTEDGTVESILGMSEALIEYGVTSFCPTVYPQPDEDFLSSLHACRDAIGKEKGAKIRGIHLEGPFISKEKRGAQKEECIKDVDLELMKTFVEETGGNISIMTVAPELKNMRQLALYCTKHGIVLSAGHTSATYEQMVEGMQTGILHSTHFFNAMRKLHHRDPGCVGAIMIHPEISCELIADGIHVHPSLVKLLLKEKPMDKVVLITDALKPTKQKCGCLLANKREVYLTDEDIFRHKDDDVIAGSSSTMIGGIKNLSKWGINLEQSLRMASSNPATVLRMDKTGALIPGMLADITVLDDDFNVKMTIVAGDILLDRL</sequence>
<gene>
    <name evidence="10" type="primary">nagA</name>
    <name evidence="10" type="ORF">EW093_10510</name>
</gene>
<feature type="binding site" evidence="7">
    <location>
        <begin position="315"/>
        <end position="317"/>
    </location>
    <ligand>
        <name>substrate</name>
    </ligand>
</feature>
<dbReference type="AlphaFoldDB" id="A0A5C1QEI0"/>
<feature type="domain" description="Amidohydrolase-related" evidence="9">
    <location>
        <begin position="57"/>
        <end position="385"/>
    </location>
</feature>
<keyword evidence="11" id="KW-1185">Reference proteome</keyword>
<feature type="binding site" evidence="7">
    <location>
        <position position="146"/>
    </location>
    <ligand>
        <name>substrate</name>
    </ligand>
</feature>
<evidence type="ECO:0000256" key="8">
    <source>
        <dbReference type="PIRSR" id="PIRSR038994-3"/>
    </source>
</evidence>
<dbReference type="OrthoDB" id="9776488at2"/>
<evidence type="ECO:0000256" key="4">
    <source>
        <dbReference type="ARBA" id="ARBA00023277"/>
    </source>
</evidence>
<dbReference type="InterPro" id="IPR032466">
    <property type="entry name" value="Metal_Hydrolase"/>
</dbReference>
<dbReference type="NCBIfam" id="TIGR00221">
    <property type="entry name" value="nagA"/>
    <property type="match status" value="1"/>
</dbReference>
<evidence type="ECO:0000259" key="9">
    <source>
        <dbReference type="Pfam" id="PF01979"/>
    </source>
</evidence>
<dbReference type="PANTHER" id="PTHR11113:SF14">
    <property type="entry name" value="N-ACETYLGLUCOSAMINE-6-PHOSPHATE DEACETYLASE"/>
    <property type="match status" value="1"/>
</dbReference>
<comment type="cofactor">
    <cofactor evidence="8">
        <name>a divalent metal cation</name>
        <dbReference type="ChEBI" id="CHEBI:60240"/>
    </cofactor>
    <text evidence="8">Binds 1 divalent metal cation per subunit.</text>
</comment>
<protein>
    <submittedName>
        <fullName evidence="10">N-acetylglucosamine-6-phosphate deacetylase</fullName>
        <ecNumber evidence="10">3.5.1.25</ecNumber>
    </submittedName>
</protein>
<evidence type="ECO:0000313" key="10">
    <source>
        <dbReference type="EMBL" id="QEN05124.1"/>
    </source>
</evidence>
<evidence type="ECO:0000256" key="3">
    <source>
        <dbReference type="ARBA" id="ARBA00022801"/>
    </source>
</evidence>
<evidence type="ECO:0000256" key="5">
    <source>
        <dbReference type="PIRNR" id="PIRNR038994"/>
    </source>
</evidence>
<dbReference type="GO" id="GO:0008448">
    <property type="term" value="F:N-acetylglucosamine-6-phosphate deacetylase activity"/>
    <property type="evidence" value="ECO:0007669"/>
    <property type="project" value="UniProtKB-EC"/>
</dbReference>
<feature type="binding site" evidence="7">
    <location>
        <begin position="225"/>
        <end position="226"/>
    </location>
    <ligand>
        <name>substrate</name>
    </ligand>
</feature>
<feature type="binding site" evidence="8">
    <location>
        <position position="222"/>
    </location>
    <ligand>
        <name>Zn(2+)</name>
        <dbReference type="ChEBI" id="CHEBI:29105"/>
    </ligand>
</feature>
<feature type="active site" description="Proton donor/acceptor" evidence="6">
    <location>
        <position position="280"/>
    </location>
</feature>